<dbReference type="OMA" id="SECATDL"/>
<dbReference type="FunCoup" id="D8R427">
    <property type="interactions" value="4594"/>
</dbReference>
<dbReference type="PANTHER" id="PTHR14614:SF39">
    <property type="entry name" value="HISTIDINE PROTEIN METHYLTRANSFERASE 1 HOMOLOG"/>
    <property type="match status" value="1"/>
</dbReference>
<evidence type="ECO:0000256" key="7">
    <source>
        <dbReference type="ARBA" id="ARBA00022691"/>
    </source>
</evidence>
<feature type="non-terminal residue" evidence="10">
    <location>
        <position position="1"/>
    </location>
</feature>
<dbReference type="GO" id="GO:0018064">
    <property type="term" value="F:protein-L-histidine N-tele-methyltransferase activity"/>
    <property type="evidence" value="ECO:0007669"/>
    <property type="project" value="UniProtKB-EC"/>
</dbReference>
<comment type="similarity">
    <text evidence="9">Belongs to the methyltransferase superfamily. METTL18 family.</text>
</comment>
<dbReference type="InterPro" id="IPR029063">
    <property type="entry name" value="SAM-dependent_MTases_sf"/>
</dbReference>
<dbReference type="GO" id="GO:0005634">
    <property type="term" value="C:nucleus"/>
    <property type="evidence" value="ECO:0007669"/>
    <property type="project" value="UniProtKB-SubCell"/>
</dbReference>
<keyword evidence="8" id="KW-0539">Nucleus</keyword>
<proteinExistence type="inferred from homology"/>
<keyword evidence="4" id="KW-0963">Cytoplasm</keyword>
<dbReference type="STRING" id="88036.D8R427"/>
<dbReference type="AlphaFoldDB" id="D8R427"/>
<evidence type="ECO:0000256" key="5">
    <source>
        <dbReference type="ARBA" id="ARBA00022603"/>
    </source>
</evidence>
<keyword evidence="5" id="KW-0489">Methyltransferase</keyword>
<dbReference type="Proteomes" id="UP000001514">
    <property type="component" value="Unassembled WGS sequence"/>
</dbReference>
<evidence type="ECO:0000313" key="10">
    <source>
        <dbReference type="EMBL" id="EFJ33389.1"/>
    </source>
</evidence>
<dbReference type="EC" id="2.1.1.85" evidence="3"/>
<evidence type="ECO:0000256" key="4">
    <source>
        <dbReference type="ARBA" id="ARBA00022490"/>
    </source>
</evidence>
<dbReference type="Gene3D" id="3.40.50.150">
    <property type="entry name" value="Vaccinia Virus protein VP39"/>
    <property type="match status" value="1"/>
</dbReference>
<evidence type="ECO:0000256" key="3">
    <source>
        <dbReference type="ARBA" id="ARBA00012533"/>
    </source>
</evidence>
<evidence type="ECO:0000313" key="11">
    <source>
        <dbReference type="Proteomes" id="UP000001514"/>
    </source>
</evidence>
<protein>
    <recommendedName>
        <fullName evidence="3">protein-histidine N-methyltransferase</fullName>
        <ecNumber evidence="3">2.1.1.85</ecNumber>
    </recommendedName>
</protein>
<dbReference type="Gramene" id="EFJ33389">
    <property type="protein sequence ID" value="EFJ33389"/>
    <property type="gene ID" value="SELMODRAFT_84048"/>
</dbReference>
<dbReference type="SUPFAM" id="SSF53335">
    <property type="entry name" value="S-adenosyl-L-methionine-dependent methyltransferases"/>
    <property type="match status" value="1"/>
</dbReference>
<evidence type="ECO:0000256" key="6">
    <source>
        <dbReference type="ARBA" id="ARBA00022679"/>
    </source>
</evidence>
<organism evidence="11">
    <name type="scientific">Selaginella moellendorffii</name>
    <name type="common">Spikemoss</name>
    <dbReference type="NCBI Taxonomy" id="88036"/>
    <lineage>
        <taxon>Eukaryota</taxon>
        <taxon>Viridiplantae</taxon>
        <taxon>Streptophyta</taxon>
        <taxon>Embryophyta</taxon>
        <taxon>Tracheophyta</taxon>
        <taxon>Lycopodiopsida</taxon>
        <taxon>Selaginellales</taxon>
        <taxon>Selaginellaceae</taxon>
        <taxon>Selaginella</taxon>
    </lineage>
</organism>
<dbReference type="KEGG" id="smo:SELMODRAFT_84048"/>
<dbReference type="Pfam" id="PF10294">
    <property type="entry name" value="Methyltransf_16"/>
    <property type="match status" value="1"/>
</dbReference>
<dbReference type="GO" id="GO:0005737">
    <property type="term" value="C:cytoplasm"/>
    <property type="evidence" value="ECO:0007669"/>
    <property type="project" value="UniProtKB-SubCell"/>
</dbReference>
<accession>D8R427</accession>
<dbReference type="InParanoid" id="D8R427"/>
<keyword evidence="7" id="KW-0949">S-adenosyl-L-methionine</keyword>
<evidence type="ECO:0000256" key="2">
    <source>
        <dbReference type="ARBA" id="ARBA00004496"/>
    </source>
</evidence>
<evidence type="ECO:0000256" key="1">
    <source>
        <dbReference type="ARBA" id="ARBA00004123"/>
    </source>
</evidence>
<comment type="subcellular location">
    <subcellularLocation>
        <location evidence="2">Cytoplasm</location>
    </subcellularLocation>
    <subcellularLocation>
        <location evidence="1">Nucleus</location>
    </subcellularLocation>
</comment>
<keyword evidence="6" id="KW-0808">Transferase</keyword>
<reference evidence="10 11" key="1">
    <citation type="journal article" date="2011" name="Science">
        <title>The Selaginella genome identifies genetic changes associated with the evolution of vascular plants.</title>
        <authorList>
            <person name="Banks J.A."/>
            <person name="Nishiyama T."/>
            <person name="Hasebe M."/>
            <person name="Bowman J.L."/>
            <person name="Gribskov M."/>
            <person name="dePamphilis C."/>
            <person name="Albert V.A."/>
            <person name="Aono N."/>
            <person name="Aoyama T."/>
            <person name="Ambrose B.A."/>
            <person name="Ashton N.W."/>
            <person name="Axtell M.J."/>
            <person name="Barker E."/>
            <person name="Barker M.S."/>
            <person name="Bennetzen J.L."/>
            <person name="Bonawitz N.D."/>
            <person name="Chapple C."/>
            <person name="Cheng C."/>
            <person name="Correa L.G."/>
            <person name="Dacre M."/>
            <person name="DeBarry J."/>
            <person name="Dreyer I."/>
            <person name="Elias M."/>
            <person name="Engstrom E.M."/>
            <person name="Estelle M."/>
            <person name="Feng L."/>
            <person name="Finet C."/>
            <person name="Floyd S.K."/>
            <person name="Frommer W.B."/>
            <person name="Fujita T."/>
            <person name="Gramzow L."/>
            <person name="Gutensohn M."/>
            <person name="Harholt J."/>
            <person name="Hattori M."/>
            <person name="Heyl A."/>
            <person name="Hirai T."/>
            <person name="Hiwatashi Y."/>
            <person name="Ishikawa M."/>
            <person name="Iwata M."/>
            <person name="Karol K.G."/>
            <person name="Koehler B."/>
            <person name="Kolukisaoglu U."/>
            <person name="Kubo M."/>
            <person name="Kurata T."/>
            <person name="Lalonde S."/>
            <person name="Li K."/>
            <person name="Li Y."/>
            <person name="Litt A."/>
            <person name="Lyons E."/>
            <person name="Manning G."/>
            <person name="Maruyama T."/>
            <person name="Michael T.P."/>
            <person name="Mikami K."/>
            <person name="Miyazaki S."/>
            <person name="Morinaga S."/>
            <person name="Murata T."/>
            <person name="Mueller-Roeber B."/>
            <person name="Nelson D.R."/>
            <person name="Obara M."/>
            <person name="Oguri Y."/>
            <person name="Olmstead R.G."/>
            <person name="Onodera N."/>
            <person name="Petersen B.L."/>
            <person name="Pils B."/>
            <person name="Prigge M."/>
            <person name="Rensing S.A."/>
            <person name="Riano-Pachon D.M."/>
            <person name="Roberts A.W."/>
            <person name="Sato Y."/>
            <person name="Scheller H.V."/>
            <person name="Schulz B."/>
            <person name="Schulz C."/>
            <person name="Shakirov E.V."/>
            <person name="Shibagaki N."/>
            <person name="Shinohara N."/>
            <person name="Shippen D.E."/>
            <person name="Soerensen I."/>
            <person name="Sotooka R."/>
            <person name="Sugimoto N."/>
            <person name="Sugita M."/>
            <person name="Sumikawa N."/>
            <person name="Tanurdzic M."/>
            <person name="Theissen G."/>
            <person name="Ulvskov P."/>
            <person name="Wakazuki S."/>
            <person name="Weng J.K."/>
            <person name="Willats W.W."/>
            <person name="Wipf D."/>
            <person name="Wolf P.G."/>
            <person name="Yang L."/>
            <person name="Zimmer A.D."/>
            <person name="Zhu Q."/>
            <person name="Mitros T."/>
            <person name="Hellsten U."/>
            <person name="Loque D."/>
            <person name="Otillar R."/>
            <person name="Salamov A."/>
            <person name="Schmutz J."/>
            <person name="Shapiro H."/>
            <person name="Lindquist E."/>
            <person name="Lucas S."/>
            <person name="Rokhsar D."/>
            <person name="Grigoriev I.V."/>
        </authorList>
    </citation>
    <scope>NUCLEOTIDE SEQUENCE [LARGE SCALE GENOMIC DNA]</scope>
</reference>
<dbReference type="GO" id="GO:0006417">
    <property type="term" value="P:regulation of translation"/>
    <property type="evidence" value="ECO:0000318"/>
    <property type="project" value="GO_Central"/>
</dbReference>
<keyword evidence="11" id="KW-1185">Reference proteome</keyword>
<dbReference type="EMBL" id="GL377571">
    <property type="protein sequence ID" value="EFJ33389.1"/>
    <property type="molecule type" value="Genomic_DNA"/>
</dbReference>
<gene>
    <name evidence="10" type="ORF">SELMODRAFT_84048</name>
</gene>
<evidence type="ECO:0000256" key="9">
    <source>
        <dbReference type="ARBA" id="ARBA00038126"/>
    </source>
</evidence>
<dbReference type="PANTHER" id="PTHR14614">
    <property type="entry name" value="HEPATOCELLULAR CARCINOMA-ASSOCIATED ANTIGEN"/>
    <property type="match status" value="1"/>
</dbReference>
<dbReference type="GO" id="GO:0008276">
    <property type="term" value="F:protein methyltransferase activity"/>
    <property type="evidence" value="ECO:0000318"/>
    <property type="project" value="GO_Central"/>
</dbReference>
<dbReference type="HOGENOM" id="CLU_038704_2_1_1"/>
<sequence>DHLVVSISSFFQGRITNSDVAGIPSADLVPGTYEGGLKLSECATDLVDTLRREIQDGQLSFRGKRVLELGCGHGLPGVFACIKGASTVHFQDFNIEVVKRLTIPNVSANLDYARARISRHNGSLTPTRSMAVSPDLRYFSGDWADVQNLLSQASPPDLDNDTNDGYDIILMSDTIYSSSSLSKLYTLLKKCLRPYYGVVYVAAKKHYFGRGGGSRQFKNMVEDDGILGAHLVAEFPDGYSSTREVWKFFFR</sequence>
<dbReference type="GO" id="GO:0032259">
    <property type="term" value="P:methylation"/>
    <property type="evidence" value="ECO:0007669"/>
    <property type="project" value="UniProtKB-KW"/>
</dbReference>
<dbReference type="InterPro" id="IPR019410">
    <property type="entry name" value="Methyltransf_16"/>
</dbReference>
<dbReference type="eggNOG" id="KOG2920">
    <property type="taxonomic scope" value="Eukaryota"/>
</dbReference>
<evidence type="ECO:0000256" key="8">
    <source>
        <dbReference type="ARBA" id="ARBA00023242"/>
    </source>
</evidence>
<name>D8R427_SELML</name>